<dbReference type="RefSeq" id="WP_085868997.1">
    <property type="nucleotide sequence ID" value="NZ_FWFQ01000017.1"/>
</dbReference>
<dbReference type="PANTHER" id="PTHR35861:SF1">
    <property type="entry name" value="PHAGE TAIL SHEATH PROTEIN"/>
    <property type="match status" value="1"/>
</dbReference>
<dbReference type="Pfam" id="PF22671">
    <property type="entry name" value="Gp18_domIII_N"/>
    <property type="match status" value="1"/>
</dbReference>
<dbReference type="InterPro" id="IPR020287">
    <property type="entry name" value="Tail_sheath_C"/>
</dbReference>
<evidence type="ECO:0000259" key="3">
    <source>
        <dbReference type="Pfam" id="PF17482"/>
    </source>
</evidence>
<evidence type="ECO:0000259" key="2">
    <source>
        <dbReference type="Pfam" id="PF04984"/>
    </source>
</evidence>
<accession>A0A1Y5SSP5</accession>
<comment type="similarity">
    <text evidence="1">Belongs to the myoviridae tail sheath protein family.</text>
</comment>
<evidence type="ECO:0000313" key="5">
    <source>
        <dbReference type="EMBL" id="SLN47629.1"/>
    </source>
</evidence>
<dbReference type="InterPro" id="IPR035089">
    <property type="entry name" value="Phage_sheath_subtilisin"/>
</dbReference>
<keyword evidence="6" id="KW-1185">Reference proteome</keyword>
<reference evidence="5 6" key="1">
    <citation type="submission" date="2017-03" db="EMBL/GenBank/DDBJ databases">
        <authorList>
            <person name="Afonso C.L."/>
            <person name="Miller P.J."/>
            <person name="Scott M.A."/>
            <person name="Spackman E."/>
            <person name="Goraichik I."/>
            <person name="Dimitrov K.M."/>
            <person name="Suarez D.L."/>
            <person name="Swayne D.E."/>
        </authorList>
    </citation>
    <scope>NUCLEOTIDE SEQUENCE [LARGE SCALE GENOMIC DNA]</scope>
    <source>
        <strain evidence="5 6">CECT 7680</strain>
    </source>
</reference>
<dbReference type="InterPro" id="IPR054564">
    <property type="entry name" value="Gp18_domIII_N"/>
</dbReference>
<evidence type="ECO:0000313" key="6">
    <source>
        <dbReference type="Proteomes" id="UP000193409"/>
    </source>
</evidence>
<dbReference type="OrthoDB" id="9767864at2"/>
<dbReference type="InterPro" id="IPR052042">
    <property type="entry name" value="Tail_sheath_structural"/>
</dbReference>
<dbReference type="AlphaFoldDB" id="A0A1Y5SSP5"/>
<dbReference type="Gene3D" id="3.40.50.11780">
    <property type="match status" value="1"/>
</dbReference>
<gene>
    <name evidence="5" type="ORF">PSA7680_02447</name>
</gene>
<feature type="domain" description="Tail sheath protein Gp18-like" evidence="4">
    <location>
        <begin position="28"/>
        <end position="92"/>
    </location>
</feature>
<feature type="domain" description="Tail sheath protein subtilisin-like" evidence="2">
    <location>
        <begin position="191"/>
        <end position="365"/>
    </location>
</feature>
<protein>
    <submittedName>
        <fullName evidence="5">Phage tail sheath protein</fullName>
    </submittedName>
</protein>
<dbReference type="PANTHER" id="PTHR35861">
    <property type="match status" value="1"/>
</dbReference>
<dbReference type="Pfam" id="PF17482">
    <property type="entry name" value="Phage_sheath_1C"/>
    <property type="match status" value="1"/>
</dbReference>
<evidence type="ECO:0000256" key="1">
    <source>
        <dbReference type="ARBA" id="ARBA00008005"/>
    </source>
</evidence>
<dbReference type="Pfam" id="PF04984">
    <property type="entry name" value="Phage_sheath_1"/>
    <property type="match status" value="1"/>
</dbReference>
<evidence type="ECO:0000259" key="4">
    <source>
        <dbReference type="Pfam" id="PF22671"/>
    </source>
</evidence>
<dbReference type="EMBL" id="FWFQ01000017">
    <property type="protein sequence ID" value="SLN47629.1"/>
    <property type="molecule type" value="Genomic_DNA"/>
</dbReference>
<sequence length="482" mass="51758">MAANFLHGVETIEIDKGPRPIRGVKTAVVGLVGTAPIFQVDGALASLNKPVLIQSDRDAARYFGTQIEGYTIPQALDAIFDQGRGIVVVVNVFDPETHVTAQAAKDVTFGADETADLGHKGVFGLVLTDATATTTYVAGTDYTLDPATGIVTRLPGGAISAAETVKAAYDFADPEKVLPSDIIGAVDVSGNRTGMQAFLDCYAEMGFWPKILIAPVYGTLTSVTAELDVMAGKLRAIALADAPIGTTMAEAIAGRGPNGSINFNTSSERMVLCYPHLKVYDLATDTERLEPYSQRLAGVICAVDNDEGYWVSPSNHDIKGIVGVERRLSAMINDPTTDVNLLNENGIVTVFNSFGSGLRVWGNRSAAWPSVTHPKNFIPIRRVADMLHESVELSMLQFIDRPINQALIDDIRESVNSFIRTLIGRGALIDGKCSYDPAKNEATQIAAGHLVFDIEFMPPTPAERITFESFINIELLNQLGGQ</sequence>
<feature type="domain" description="Tail sheath protein C-terminal" evidence="3">
    <location>
        <begin position="373"/>
        <end position="469"/>
    </location>
</feature>
<dbReference type="Proteomes" id="UP000193409">
    <property type="component" value="Unassembled WGS sequence"/>
</dbReference>
<organism evidence="5 6">
    <name type="scientific">Pseudoruegeria aquimaris</name>
    <dbReference type="NCBI Taxonomy" id="393663"/>
    <lineage>
        <taxon>Bacteria</taxon>
        <taxon>Pseudomonadati</taxon>
        <taxon>Pseudomonadota</taxon>
        <taxon>Alphaproteobacteria</taxon>
        <taxon>Rhodobacterales</taxon>
        <taxon>Roseobacteraceae</taxon>
        <taxon>Pseudoruegeria</taxon>
    </lineage>
</organism>
<proteinExistence type="inferred from homology"/>
<name>A0A1Y5SSP5_9RHOB</name>